<reference evidence="3 4" key="1">
    <citation type="submission" date="2023-01" db="EMBL/GenBank/DDBJ databases">
        <title>Cultivation and genomic characterization of new, ubiquitous marine nitrite-oxidizing bacteria from the Nitrospirales.</title>
        <authorList>
            <person name="Mueller A.J."/>
            <person name="Daebeler A."/>
            <person name="Herbold C.W."/>
            <person name="Kirkegaard R.H."/>
            <person name="Daims H."/>
        </authorList>
    </citation>
    <scope>NUCLEOTIDE SEQUENCE [LARGE SCALE GENOMIC DNA]</scope>
    <source>
        <strain evidence="3 4">DK</strain>
    </source>
</reference>
<sequence>MNIYERLTQDHEKHRQLAKEIMGTTGDSADRRSLWDQFKPETVAHANAEEQSFYATLLGKPDAQEKARHSVSEHKKTDDAIKELDEMDMGTGGWIQKFEKLKNELDHHMDEEENEVFQKAKQVIDAGKADQLADDFEKRKRQELAG</sequence>
<dbReference type="RefSeq" id="WP_312748498.1">
    <property type="nucleotide sequence ID" value="NZ_CP116968.1"/>
</dbReference>
<dbReference type="Pfam" id="PF01814">
    <property type="entry name" value="Hemerythrin"/>
    <property type="match status" value="1"/>
</dbReference>
<accession>A0AA96JXC0</accession>
<dbReference type="InterPro" id="IPR012312">
    <property type="entry name" value="Hemerythrin-like"/>
</dbReference>
<dbReference type="KEGG" id="nneo:PQG83_08560"/>
<gene>
    <name evidence="3" type="ORF">PQG83_08560</name>
</gene>
<dbReference type="EMBL" id="CP116968">
    <property type="protein sequence ID" value="WNM63792.1"/>
    <property type="molecule type" value="Genomic_DNA"/>
</dbReference>
<protein>
    <submittedName>
        <fullName evidence="3">Hemerythrin domain-containing protein</fullName>
    </submittedName>
</protein>
<evidence type="ECO:0000259" key="2">
    <source>
        <dbReference type="Pfam" id="PF01814"/>
    </source>
</evidence>
<name>A0AA96JXC0_9BACT</name>
<feature type="domain" description="Hemerythrin-like" evidence="2">
    <location>
        <begin position="3"/>
        <end position="120"/>
    </location>
</feature>
<evidence type="ECO:0000313" key="3">
    <source>
        <dbReference type="EMBL" id="WNM63792.1"/>
    </source>
</evidence>
<evidence type="ECO:0000313" key="4">
    <source>
        <dbReference type="Proteomes" id="UP001302494"/>
    </source>
</evidence>
<proteinExistence type="predicted"/>
<dbReference type="PANTHER" id="PTHR35585">
    <property type="entry name" value="HHE DOMAIN PROTEIN (AFU_ORTHOLOGUE AFUA_4G00730)"/>
    <property type="match status" value="1"/>
</dbReference>
<dbReference type="CDD" id="cd12108">
    <property type="entry name" value="Hr-like"/>
    <property type="match status" value="1"/>
</dbReference>
<dbReference type="Gene3D" id="1.20.120.520">
    <property type="entry name" value="nmb1532 protein domain like"/>
    <property type="match status" value="1"/>
</dbReference>
<dbReference type="Proteomes" id="UP001302494">
    <property type="component" value="Chromosome"/>
</dbReference>
<dbReference type="AlphaFoldDB" id="A0AA96JXC0"/>
<organism evidence="3 4">
    <name type="scientific">Candidatus Nitrospira neomarina</name>
    <dbReference type="NCBI Taxonomy" id="3020899"/>
    <lineage>
        <taxon>Bacteria</taxon>
        <taxon>Pseudomonadati</taxon>
        <taxon>Nitrospirota</taxon>
        <taxon>Nitrospiria</taxon>
        <taxon>Nitrospirales</taxon>
        <taxon>Nitrospiraceae</taxon>
        <taxon>Nitrospira</taxon>
    </lineage>
</organism>
<evidence type="ECO:0000256" key="1">
    <source>
        <dbReference type="SAM" id="MobiDB-lite"/>
    </source>
</evidence>
<feature type="region of interest" description="Disordered" evidence="1">
    <location>
        <begin position="64"/>
        <end position="84"/>
    </location>
</feature>
<keyword evidence="4" id="KW-1185">Reference proteome</keyword>
<dbReference type="PANTHER" id="PTHR35585:SF1">
    <property type="entry name" value="HHE DOMAIN PROTEIN (AFU_ORTHOLOGUE AFUA_4G00730)"/>
    <property type="match status" value="1"/>
</dbReference>